<gene>
    <name evidence="1" type="ORF">M9H77_32009</name>
</gene>
<accession>A0ACC0A1Q5</accession>
<evidence type="ECO:0000313" key="2">
    <source>
        <dbReference type="Proteomes" id="UP001060085"/>
    </source>
</evidence>
<name>A0ACC0A1Q5_CATRO</name>
<organism evidence="1 2">
    <name type="scientific">Catharanthus roseus</name>
    <name type="common">Madagascar periwinkle</name>
    <name type="synonym">Vinca rosea</name>
    <dbReference type="NCBI Taxonomy" id="4058"/>
    <lineage>
        <taxon>Eukaryota</taxon>
        <taxon>Viridiplantae</taxon>
        <taxon>Streptophyta</taxon>
        <taxon>Embryophyta</taxon>
        <taxon>Tracheophyta</taxon>
        <taxon>Spermatophyta</taxon>
        <taxon>Magnoliopsida</taxon>
        <taxon>eudicotyledons</taxon>
        <taxon>Gunneridae</taxon>
        <taxon>Pentapetalae</taxon>
        <taxon>asterids</taxon>
        <taxon>lamiids</taxon>
        <taxon>Gentianales</taxon>
        <taxon>Apocynaceae</taxon>
        <taxon>Rauvolfioideae</taxon>
        <taxon>Vinceae</taxon>
        <taxon>Catharanthinae</taxon>
        <taxon>Catharanthus</taxon>
    </lineage>
</organism>
<dbReference type="EMBL" id="CM044707">
    <property type="protein sequence ID" value="KAI5654822.1"/>
    <property type="molecule type" value="Genomic_DNA"/>
</dbReference>
<protein>
    <submittedName>
        <fullName evidence="1">Uncharacterized protein</fullName>
    </submittedName>
</protein>
<keyword evidence="2" id="KW-1185">Reference proteome</keyword>
<dbReference type="Proteomes" id="UP001060085">
    <property type="component" value="Linkage Group LG07"/>
</dbReference>
<evidence type="ECO:0000313" key="1">
    <source>
        <dbReference type="EMBL" id="KAI5654822.1"/>
    </source>
</evidence>
<proteinExistence type="predicted"/>
<reference evidence="2" key="1">
    <citation type="journal article" date="2023" name="Nat. Plants">
        <title>Single-cell RNA sequencing provides a high-resolution roadmap for understanding the multicellular compartmentation of specialized metabolism.</title>
        <authorList>
            <person name="Sun S."/>
            <person name="Shen X."/>
            <person name="Li Y."/>
            <person name="Li Y."/>
            <person name="Wang S."/>
            <person name="Li R."/>
            <person name="Zhang H."/>
            <person name="Shen G."/>
            <person name="Guo B."/>
            <person name="Wei J."/>
            <person name="Xu J."/>
            <person name="St-Pierre B."/>
            <person name="Chen S."/>
            <person name="Sun C."/>
        </authorList>
    </citation>
    <scope>NUCLEOTIDE SEQUENCE [LARGE SCALE GENOMIC DNA]</scope>
</reference>
<sequence length="427" mass="46782">MPGLRITSIERPRTGILYAGGIFLDDTLPSSIIESVSSKTFDSDDPYFSILNYRKPLFKFPAVGGGGFLCMSLSIRKKNEAIENSSECLGFNGDNRSLKEAAAGTTLETAVNEAEKKKKVKLGRRRGRGAVNTTKHLWAGAVAAMVSRTFVAPLERLKLEYMVRGEDKKLFELIKTIATTQGLKGFWKGNFVNIIRTAPFKAVNFYAYDTYRKQILKLSGNEETTNFERFIAGAAAGVTATVLCLPLDTIRTKMVAPGGEALGGVIGAFRHVIQTEGFFSLYKGLVPSILSMAPSAAVFYGVYDMLKSAYLHSPEGRKRIQKMKQHDQELNALDQLELGPVRTLLHGAISGACAEVATYPFEVVRRQLQLQSRSNKVGAVAICVKIVEQGGIPALYAGLIPSLLQVLPSAAISYFVYEFMKIILKVE</sequence>
<comment type="caution">
    <text evidence="1">The sequence shown here is derived from an EMBL/GenBank/DDBJ whole genome shotgun (WGS) entry which is preliminary data.</text>
</comment>